<accession>A0A4P5NLH6</accession>
<dbReference type="InterPro" id="IPR018873">
    <property type="entry name" value="KilA-N_DNA-bd_domain"/>
</dbReference>
<name>A0A4P5NLH6_9PROT</name>
<protein>
    <recommendedName>
        <fullName evidence="5">KilA-N DNA-binding domain-containing protein</fullName>
    </recommendedName>
</protein>
<dbReference type="InterPro" id="IPR005039">
    <property type="entry name" value="Ant_C"/>
</dbReference>
<evidence type="ECO:0000259" key="2">
    <source>
        <dbReference type="Pfam" id="PF10543"/>
    </source>
</evidence>
<evidence type="ECO:0000259" key="1">
    <source>
        <dbReference type="Pfam" id="PF03374"/>
    </source>
</evidence>
<dbReference type="AlphaFoldDB" id="A0A4P5NLH6"/>
<dbReference type="GO" id="GO:0003677">
    <property type="term" value="F:DNA binding"/>
    <property type="evidence" value="ECO:0007669"/>
    <property type="project" value="InterPro"/>
</dbReference>
<reference evidence="4" key="1">
    <citation type="submission" date="2017-01" db="EMBL/GenBank/DDBJ databases">
        <title>Komagataeibacter sp. MSKU9 whole genome sequencing project.</title>
        <authorList>
            <person name="Matsutani M."/>
            <person name="Naloka K."/>
            <person name="Theeragool G."/>
            <person name="Yakushi T."/>
            <person name="Matsushita K."/>
        </authorList>
    </citation>
    <scope>NUCLEOTIDE SEQUENCE [LARGE SCALE GENOMIC DNA]</scope>
    <source>
        <strain evidence="4">MSKU9</strain>
    </source>
</reference>
<dbReference type="RefSeq" id="WP_162515708.1">
    <property type="nucleotide sequence ID" value="NZ_BDLU01000013.1"/>
</dbReference>
<dbReference type="Pfam" id="PF03374">
    <property type="entry name" value="ANT"/>
    <property type="match status" value="1"/>
</dbReference>
<evidence type="ECO:0008006" key="5">
    <source>
        <dbReference type="Google" id="ProtNLM"/>
    </source>
</evidence>
<keyword evidence="4" id="KW-1185">Reference proteome</keyword>
<evidence type="ECO:0000313" key="4">
    <source>
        <dbReference type="Proteomes" id="UP000315095"/>
    </source>
</evidence>
<dbReference type="Pfam" id="PF10543">
    <property type="entry name" value="ORF6N"/>
    <property type="match status" value="1"/>
</dbReference>
<dbReference type="Proteomes" id="UP000315095">
    <property type="component" value="Unassembled WGS sequence"/>
</dbReference>
<dbReference type="EMBL" id="BDLU01000013">
    <property type="protein sequence ID" value="GCE82213.1"/>
    <property type="molecule type" value="Genomic_DNA"/>
</dbReference>
<feature type="domain" description="KilA-N DNA-binding" evidence="2">
    <location>
        <begin position="13"/>
        <end position="88"/>
    </location>
</feature>
<comment type="caution">
    <text evidence="3">The sequence shown here is derived from an EMBL/GenBank/DDBJ whole genome shotgun (WGS) entry which is preliminary data.</text>
</comment>
<feature type="domain" description="Antirepressor protein C-terminal" evidence="1">
    <location>
        <begin position="138"/>
        <end position="240"/>
    </location>
</feature>
<organism evidence="3 4">
    <name type="scientific">Komagataeibacter diospyri</name>
    <dbReference type="NCBI Taxonomy" id="1932662"/>
    <lineage>
        <taxon>Bacteria</taxon>
        <taxon>Pseudomonadati</taxon>
        <taxon>Pseudomonadota</taxon>
        <taxon>Alphaproteobacteria</taxon>
        <taxon>Acetobacterales</taxon>
        <taxon>Acetobacteraceae</taxon>
        <taxon>Komagataeibacter</taxon>
    </lineage>
</organism>
<sequence>MTQIAINNHNVHVVAYAGQRVITFKMMDELHERPDGTARRNFNANKAHLIEGEDYFVRNSSEARDMGFTAPNGLTLLSESGYTMLVKSFTDDLAWQVQKALVRSYFKPATAAPAIPQTYAEALLEAGRLAKERDALKAENLELAPKAAGLEILAEKDGELGIRDAGRELKVGQNRVRDMLFERKWACRQGRDIRPASYGLEHGYVRLVPRLYEDKRTGQEKISDDFRITRKGIARLAEIFGVMEAGSVRVPFSKAKEPTPA</sequence>
<evidence type="ECO:0000313" key="3">
    <source>
        <dbReference type="EMBL" id="GCE82213.1"/>
    </source>
</evidence>
<proteinExistence type="predicted"/>
<gene>
    <name evidence="3" type="ORF">MSKU9_0354</name>
</gene>